<dbReference type="EC" id="1.1.1.-" evidence="3"/>
<sequence>MTSIDSSAIDDLAPRERYANKVAVVTGSTRGIGAGVAKRLAAEGARVVVTGRSEDAGAETVAAIEEFGGEAVFVRADMRDPDDIAALFEATADEFGRLDVLVNNAGVETYTAADEAEMDDWNFVLETDFRSYWLCAKHARDYMETGAIVNMSSNHAFATTPSIFPYNAVKAGINGMTRAMAVDFGPDVRVNTVNPGWVAIDRTTGDMSEERREELASIHPTGRIGVPEDVAAAVAFLASDEAGFVTGAQLTVDGGRDAVLQDDFLPDYRERREE</sequence>
<dbReference type="GO" id="GO:0016491">
    <property type="term" value="F:oxidoreductase activity"/>
    <property type="evidence" value="ECO:0007669"/>
    <property type="project" value="UniProtKB-KW"/>
</dbReference>
<dbReference type="InterPro" id="IPR036291">
    <property type="entry name" value="NAD(P)-bd_dom_sf"/>
</dbReference>
<gene>
    <name evidence="3" type="ORF">ACFQL9_16940</name>
</gene>
<evidence type="ECO:0000313" key="3">
    <source>
        <dbReference type="EMBL" id="MFC7071334.1"/>
    </source>
</evidence>
<evidence type="ECO:0000256" key="2">
    <source>
        <dbReference type="ARBA" id="ARBA00023002"/>
    </source>
</evidence>
<dbReference type="Proteomes" id="UP001596461">
    <property type="component" value="Unassembled WGS sequence"/>
</dbReference>
<comment type="similarity">
    <text evidence="1">Belongs to the short-chain dehydrogenases/reductases (SDR) family.</text>
</comment>
<dbReference type="NCBIfam" id="NF005559">
    <property type="entry name" value="PRK07231.1"/>
    <property type="match status" value="1"/>
</dbReference>
<comment type="caution">
    <text evidence="3">The sequence shown here is derived from an EMBL/GenBank/DDBJ whole genome shotgun (WGS) entry which is preliminary data.</text>
</comment>
<dbReference type="SUPFAM" id="SSF51735">
    <property type="entry name" value="NAD(P)-binding Rossmann-fold domains"/>
    <property type="match status" value="1"/>
</dbReference>
<dbReference type="FunFam" id="3.40.50.720:FF:000084">
    <property type="entry name" value="Short-chain dehydrogenase reductase"/>
    <property type="match status" value="1"/>
</dbReference>
<reference evidence="3 4" key="1">
    <citation type="journal article" date="2019" name="Int. J. Syst. Evol. Microbiol.">
        <title>The Global Catalogue of Microorganisms (GCM) 10K type strain sequencing project: providing services to taxonomists for standard genome sequencing and annotation.</title>
        <authorList>
            <consortium name="The Broad Institute Genomics Platform"/>
            <consortium name="The Broad Institute Genome Sequencing Center for Infectious Disease"/>
            <person name="Wu L."/>
            <person name="Ma J."/>
        </authorList>
    </citation>
    <scope>NUCLEOTIDE SEQUENCE [LARGE SCALE GENOMIC DNA]</scope>
    <source>
        <strain evidence="3 4">DT31</strain>
    </source>
</reference>
<protein>
    <submittedName>
        <fullName evidence="3">SDR family NAD(P)-dependent oxidoreductase</fullName>
        <ecNumber evidence="3">1.1.1.-</ecNumber>
    </submittedName>
</protein>
<keyword evidence="2 3" id="KW-0560">Oxidoreductase</keyword>
<dbReference type="PANTHER" id="PTHR43639">
    <property type="entry name" value="OXIDOREDUCTASE, SHORT-CHAIN DEHYDROGENASE/REDUCTASE FAMILY (AFU_ORTHOLOGUE AFUA_5G02870)"/>
    <property type="match status" value="1"/>
</dbReference>
<dbReference type="Pfam" id="PF13561">
    <property type="entry name" value="adh_short_C2"/>
    <property type="match status" value="1"/>
</dbReference>
<dbReference type="PRINTS" id="PR00081">
    <property type="entry name" value="GDHRDH"/>
</dbReference>
<keyword evidence="4" id="KW-1185">Reference proteome</keyword>
<dbReference type="PANTHER" id="PTHR43639:SF1">
    <property type="entry name" value="SHORT-CHAIN DEHYDROGENASE_REDUCTASE FAMILY PROTEIN"/>
    <property type="match status" value="1"/>
</dbReference>
<evidence type="ECO:0000313" key="4">
    <source>
        <dbReference type="Proteomes" id="UP001596461"/>
    </source>
</evidence>
<accession>A0ABD5WKR6</accession>
<dbReference type="EMBL" id="JBHTAH010000022">
    <property type="protein sequence ID" value="MFC7071334.1"/>
    <property type="molecule type" value="Genomic_DNA"/>
</dbReference>
<dbReference type="Gene3D" id="3.40.50.720">
    <property type="entry name" value="NAD(P)-binding Rossmann-like Domain"/>
    <property type="match status" value="1"/>
</dbReference>
<name>A0ABD5WKR6_9EURY</name>
<evidence type="ECO:0000256" key="1">
    <source>
        <dbReference type="ARBA" id="ARBA00006484"/>
    </source>
</evidence>
<proteinExistence type="inferred from homology"/>
<dbReference type="RefSeq" id="WP_284031234.1">
    <property type="nucleotide sequence ID" value="NZ_CP126154.1"/>
</dbReference>
<dbReference type="GeneID" id="81126106"/>
<dbReference type="InterPro" id="IPR002347">
    <property type="entry name" value="SDR_fam"/>
</dbReference>
<dbReference type="CDD" id="cd05233">
    <property type="entry name" value="SDR_c"/>
    <property type="match status" value="1"/>
</dbReference>
<dbReference type="AlphaFoldDB" id="A0ABD5WKR6"/>
<dbReference type="PRINTS" id="PR00080">
    <property type="entry name" value="SDRFAMILY"/>
</dbReference>
<organism evidence="3 4">
    <name type="scientific">Halobaculum lipolyticum</name>
    <dbReference type="NCBI Taxonomy" id="3032001"/>
    <lineage>
        <taxon>Archaea</taxon>
        <taxon>Methanobacteriati</taxon>
        <taxon>Methanobacteriota</taxon>
        <taxon>Stenosarchaea group</taxon>
        <taxon>Halobacteria</taxon>
        <taxon>Halobacteriales</taxon>
        <taxon>Haloferacaceae</taxon>
        <taxon>Halobaculum</taxon>
    </lineage>
</organism>